<dbReference type="Gene3D" id="2.120.10.30">
    <property type="entry name" value="TolB, C-terminal domain"/>
    <property type="match status" value="1"/>
</dbReference>
<evidence type="ECO:0000313" key="2">
    <source>
        <dbReference type="EMBL" id="QIP14968.1"/>
    </source>
</evidence>
<dbReference type="Proteomes" id="UP000501802">
    <property type="component" value="Chromosome"/>
</dbReference>
<gene>
    <name evidence="2" type="ORF">G8759_21255</name>
</gene>
<accession>A0A6G9ARG5</accession>
<organism evidence="2 3">
    <name type="scientific">Spirosoma aureum</name>
    <dbReference type="NCBI Taxonomy" id="2692134"/>
    <lineage>
        <taxon>Bacteria</taxon>
        <taxon>Pseudomonadati</taxon>
        <taxon>Bacteroidota</taxon>
        <taxon>Cytophagia</taxon>
        <taxon>Cytophagales</taxon>
        <taxon>Cytophagaceae</taxon>
        <taxon>Spirosoma</taxon>
    </lineage>
</organism>
<proteinExistence type="predicted"/>
<dbReference type="SUPFAM" id="SSF63829">
    <property type="entry name" value="Calcium-dependent phosphotriesterase"/>
    <property type="match status" value="1"/>
</dbReference>
<dbReference type="InterPro" id="IPR011042">
    <property type="entry name" value="6-blade_b-propeller_TolB-like"/>
</dbReference>
<dbReference type="EMBL" id="CP050063">
    <property type="protein sequence ID" value="QIP14968.1"/>
    <property type="molecule type" value="Genomic_DNA"/>
</dbReference>
<feature type="signal peptide" evidence="1">
    <location>
        <begin position="1"/>
        <end position="25"/>
    </location>
</feature>
<dbReference type="RefSeq" id="WP_167212083.1">
    <property type="nucleotide sequence ID" value="NZ_CP050063.1"/>
</dbReference>
<sequence length="332" mass="36476">MPYFFRLSKILYVLVQLILTQSSQAQDLTNKTDKIAFQLTETGLITEGVAYDASTGTFYVGSVHKRKIISYNQQAGEKPFSFPTDSLGGIFGMKVDGIQGVLWACSSTLPQAIGSTASTDGQSSLVAYDLKTKRLLHTYIVPSDGKPHLLGDLTITKNGTVYSTDSRTPSLYRLVAGEQTVTRFLTDSLFYSLQGLALSEDEQTLYVADYRRGPLAINLATKQVRKLIWPAGADLSGIDGLYYYKNSLIAIQNRSKPYKVIRLYLSQTANVIDRVDTLIAGHPLMTEPTLGVVAGSQFYFIANSQWDAFDNAGKPVPNYPAQKPTLLVLALD</sequence>
<keyword evidence="1" id="KW-0732">Signal</keyword>
<keyword evidence="3" id="KW-1185">Reference proteome</keyword>
<evidence type="ECO:0000256" key="1">
    <source>
        <dbReference type="SAM" id="SignalP"/>
    </source>
</evidence>
<name>A0A6G9ARG5_9BACT</name>
<reference evidence="2 3" key="1">
    <citation type="submission" date="2020-03" db="EMBL/GenBank/DDBJ databases">
        <authorList>
            <person name="Kim M.K."/>
        </authorList>
    </citation>
    <scope>NUCLEOTIDE SEQUENCE [LARGE SCALE GENOMIC DNA]</scope>
    <source>
        <strain evidence="2 3">BT328</strain>
    </source>
</reference>
<protein>
    <submittedName>
        <fullName evidence="2">Uncharacterized protein</fullName>
    </submittedName>
</protein>
<dbReference type="AlphaFoldDB" id="A0A6G9ARG5"/>
<dbReference type="KEGG" id="spib:G8759_21255"/>
<feature type="chain" id="PRO_5026073151" evidence="1">
    <location>
        <begin position="26"/>
        <end position="332"/>
    </location>
</feature>
<evidence type="ECO:0000313" key="3">
    <source>
        <dbReference type="Proteomes" id="UP000501802"/>
    </source>
</evidence>